<dbReference type="AlphaFoldDB" id="A0A1M4Y383"/>
<dbReference type="Pfam" id="PF07992">
    <property type="entry name" value="Pyr_redox_2"/>
    <property type="match status" value="1"/>
</dbReference>
<dbReference type="EMBL" id="FQUL01000052">
    <property type="protein sequence ID" value="SHF00033.1"/>
    <property type="molecule type" value="Genomic_DNA"/>
</dbReference>
<dbReference type="InterPro" id="IPR036188">
    <property type="entry name" value="FAD/NAD-bd_sf"/>
</dbReference>
<dbReference type="PANTHER" id="PTHR10632">
    <property type="entry name" value="SULFIDE:QUINONE OXIDOREDUCTASE"/>
    <property type="match status" value="1"/>
</dbReference>
<reference evidence="9" key="1">
    <citation type="submission" date="2016-11" db="EMBL/GenBank/DDBJ databases">
        <authorList>
            <person name="Varghese N."/>
            <person name="Submissions S."/>
        </authorList>
    </citation>
    <scope>NUCLEOTIDE SEQUENCE [LARGE SCALE GENOMIC DNA]</scope>
    <source>
        <strain evidence="9">DSM 19514</strain>
    </source>
</reference>
<dbReference type="PRINTS" id="PR00368">
    <property type="entry name" value="FADPNR"/>
</dbReference>
<dbReference type="InterPro" id="IPR023753">
    <property type="entry name" value="FAD/NAD-binding_dom"/>
</dbReference>
<protein>
    <submittedName>
        <fullName evidence="8">Sulfide:quinone oxidoreductase</fullName>
    </submittedName>
</protein>
<keyword evidence="3" id="KW-0874">Quinone</keyword>
<proteinExistence type="predicted"/>
<dbReference type="SUPFAM" id="SSF51905">
    <property type="entry name" value="FAD/NAD(P)-binding domain"/>
    <property type="match status" value="1"/>
</dbReference>
<organism evidence="8 9">
    <name type="scientific">Ferrithrix thermotolerans DSM 19514</name>
    <dbReference type="NCBI Taxonomy" id="1121881"/>
    <lineage>
        <taxon>Bacteria</taxon>
        <taxon>Bacillati</taxon>
        <taxon>Actinomycetota</taxon>
        <taxon>Acidimicrobiia</taxon>
        <taxon>Acidimicrobiales</taxon>
        <taxon>Acidimicrobiaceae</taxon>
        <taxon>Ferrithrix</taxon>
    </lineage>
</organism>
<keyword evidence="5" id="KW-0809">Transit peptide</keyword>
<dbReference type="GO" id="GO:0070224">
    <property type="term" value="F:sulfide:quinone oxidoreductase activity"/>
    <property type="evidence" value="ECO:0007669"/>
    <property type="project" value="TreeGrafter"/>
</dbReference>
<dbReference type="PANTHER" id="PTHR10632:SF2">
    <property type="entry name" value="SULFIDE:QUINONE OXIDOREDUCTASE, MITOCHONDRIAL"/>
    <property type="match status" value="1"/>
</dbReference>
<dbReference type="Proteomes" id="UP000184295">
    <property type="component" value="Unassembled WGS sequence"/>
</dbReference>
<dbReference type="GO" id="GO:0071949">
    <property type="term" value="F:FAD binding"/>
    <property type="evidence" value="ECO:0007669"/>
    <property type="project" value="TreeGrafter"/>
</dbReference>
<keyword evidence="2" id="KW-0285">Flavoprotein</keyword>
<dbReference type="OrthoDB" id="9802771at2"/>
<evidence type="ECO:0000313" key="8">
    <source>
        <dbReference type="EMBL" id="SHF00033.1"/>
    </source>
</evidence>
<name>A0A1M4Y383_9ACTN</name>
<keyword evidence="4" id="KW-0274">FAD</keyword>
<evidence type="ECO:0000313" key="9">
    <source>
        <dbReference type="Proteomes" id="UP000184295"/>
    </source>
</evidence>
<dbReference type="STRING" id="1121881.SAMN02745225_02221"/>
<dbReference type="PRINTS" id="PR00469">
    <property type="entry name" value="PNDRDTASEII"/>
</dbReference>
<dbReference type="GO" id="GO:0048038">
    <property type="term" value="F:quinone binding"/>
    <property type="evidence" value="ECO:0007669"/>
    <property type="project" value="UniProtKB-KW"/>
</dbReference>
<dbReference type="FunFam" id="3.50.50.60:FF:000034">
    <property type="entry name" value="sulfide:quinone oxidoreductase, mitochondrial"/>
    <property type="match status" value="1"/>
</dbReference>
<gene>
    <name evidence="8" type="ORF">SAMN02745225_02221</name>
</gene>
<evidence type="ECO:0000256" key="5">
    <source>
        <dbReference type="ARBA" id="ARBA00022946"/>
    </source>
</evidence>
<comment type="cofactor">
    <cofactor evidence="1">
        <name>FAD</name>
        <dbReference type="ChEBI" id="CHEBI:57692"/>
    </cofactor>
</comment>
<evidence type="ECO:0000256" key="3">
    <source>
        <dbReference type="ARBA" id="ARBA00022719"/>
    </source>
</evidence>
<evidence type="ECO:0000259" key="7">
    <source>
        <dbReference type="Pfam" id="PF07992"/>
    </source>
</evidence>
<evidence type="ECO:0000256" key="6">
    <source>
        <dbReference type="ARBA" id="ARBA00023002"/>
    </source>
</evidence>
<evidence type="ECO:0000256" key="1">
    <source>
        <dbReference type="ARBA" id="ARBA00001974"/>
    </source>
</evidence>
<sequence length="400" mass="43735">MKNLHHNVVIVGGGSAGITVAARLAKAKVHDVAIIEPSVYHYYQPLWTLVGGGVAKAAETVRDESKYIPQGVTWVRDKAITIDPDAKTVTTEDDLNISYDYLVVCPGIQLDWNRLPGSAEMLGKDGVSSNYTYELAPKTWEFLSATKKGTAIFTMPSGPIKCAGAPQKIAYLAADYWRSTGVLSKIDVHLVLPTPGMFGVPEFAKVLEQVVARYGIQVHFQSEVVEINPATKTATIVNNAEGGTKSTLDFDFMHVVPPQSAPDWIKSSAIADPDNPAGYVQIDKNTMQHTRYPDIFALGDAGSSPNSKTGAAIRKQAPVVVQNLLDHMANKPLSASYGGYASCPLVTSRRSMLLAEFDYTLKPTPSIPLIDTKKERYDMWLLKRYGLPLLYWNFMLKGLA</sequence>
<dbReference type="Gene3D" id="3.50.50.60">
    <property type="entry name" value="FAD/NAD(P)-binding domain"/>
    <property type="match status" value="2"/>
</dbReference>
<evidence type="ECO:0000256" key="4">
    <source>
        <dbReference type="ARBA" id="ARBA00022827"/>
    </source>
</evidence>
<keyword evidence="9" id="KW-1185">Reference proteome</keyword>
<dbReference type="InterPro" id="IPR015904">
    <property type="entry name" value="Sulphide_quinone_reductase"/>
</dbReference>
<dbReference type="GO" id="GO:0070221">
    <property type="term" value="P:sulfide oxidation, using sulfide:quinone oxidoreductase"/>
    <property type="evidence" value="ECO:0007669"/>
    <property type="project" value="TreeGrafter"/>
</dbReference>
<keyword evidence="6" id="KW-0560">Oxidoreductase</keyword>
<accession>A0A1M4Y383</accession>
<evidence type="ECO:0000256" key="2">
    <source>
        <dbReference type="ARBA" id="ARBA00022630"/>
    </source>
</evidence>
<feature type="domain" description="FAD/NAD(P)-binding" evidence="7">
    <location>
        <begin position="7"/>
        <end position="305"/>
    </location>
</feature>